<evidence type="ECO:0000313" key="6">
    <source>
        <dbReference type="Proteomes" id="UP000437748"/>
    </source>
</evidence>
<protein>
    <recommendedName>
        <fullName evidence="4">Organic solvent tolerance-like N-terminal domain-containing protein</fullName>
    </recommendedName>
</protein>
<dbReference type="PANTHER" id="PTHR36504:SF1">
    <property type="entry name" value="LIPOPOLYSACCHARIDE EXPORT SYSTEM PROTEIN LPTA"/>
    <property type="match status" value="1"/>
</dbReference>
<feature type="compositionally biased region" description="Basic and acidic residues" evidence="2">
    <location>
        <begin position="54"/>
        <end position="67"/>
    </location>
</feature>
<dbReference type="PANTHER" id="PTHR36504">
    <property type="entry name" value="LIPOPOLYSACCHARIDE EXPORT SYSTEM PROTEIN LPTA"/>
    <property type="match status" value="1"/>
</dbReference>
<accession>A0A6N6VN71</accession>
<feature type="compositionally biased region" description="Polar residues" evidence="2">
    <location>
        <begin position="32"/>
        <end position="53"/>
    </location>
</feature>
<dbReference type="RefSeq" id="WP_153421733.1">
    <property type="nucleotide sequence ID" value="NZ_WFLM01000007.1"/>
</dbReference>
<dbReference type="AlphaFoldDB" id="A0A6N6VN71"/>
<evidence type="ECO:0000256" key="1">
    <source>
        <dbReference type="ARBA" id="ARBA00022729"/>
    </source>
</evidence>
<proteinExistence type="predicted"/>
<evidence type="ECO:0000256" key="2">
    <source>
        <dbReference type="SAM" id="MobiDB-lite"/>
    </source>
</evidence>
<dbReference type="EMBL" id="WFLM01000007">
    <property type="protein sequence ID" value="KAB8036264.1"/>
    <property type="molecule type" value="Genomic_DNA"/>
</dbReference>
<dbReference type="GO" id="GO:0009279">
    <property type="term" value="C:cell outer membrane"/>
    <property type="evidence" value="ECO:0007669"/>
    <property type="project" value="TreeGrafter"/>
</dbReference>
<dbReference type="OrthoDB" id="5294454at2"/>
<dbReference type="GO" id="GO:0030288">
    <property type="term" value="C:outer membrane-bounded periplasmic space"/>
    <property type="evidence" value="ECO:0007669"/>
    <property type="project" value="TreeGrafter"/>
</dbReference>
<dbReference type="GO" id="GO:0015920">
    <property type="term" value="P:lipopolysaccharide transport"/>
    <property type="evidence" value="ECO:0007669"/>
    <property type="project" value="TreeGrafter"/>
</dbReference>
<dbReference type="Gene3D" id="2.60.450.10">
    <property type="entry name" value="Lipopolysaccharide (LPS) transport protein A like domain"/>
    <property type="match status" value="1"/>
</dbReference>
<gene>
    <name evidence="5" type="ORF">GCL60_15890</name>
</gene>
<evidence type="ECO:0000256" key="3">
    <source>
        <dbReference type="SAM" id="SignalP"/>
    </source>
</evidence>
<feature type="signal peptide" evidence="3">
    <location>
        <begin position="1"/>
        <end position="25"/>
    </location>
</feature>
<keyword evidence="1 3" id="KW-0732">Signal</keyword>
<feature type="compositionally biased region" description="Polar residues" evidence="2">
    <location>
        <begin position="74"/>
        <end position="89"/>
    </location>
</feature>
<feature type="region of interest" description="Disordered" evidence="2">
    <location>
        <begin position="32"/>
        <end position="90"/>
    </location>
</feature>
<evidence type="ECO:0000313" key="5">
    <source>
        <dbReference type="EMBL" id="KAB8036264.1"/>
    </source>
</evidence>
<keyword evidence="6" id="KW-1185">Reference proteome</keyword>
<sequence>MKLYSSCKIIISLSVCLSFLQNSYADFEESLPNNFNSQSSKPTEQTDSSNTVRNKNDIDKKTKENSTKKSSGTQENSSSNEFAKHNSNAPVYFDGNTADGSLKTGILNLVGNVVLIQDDTKLTSDKAKLIGNPGKNFTSGSRSIQKAIATGNVHILKKSSPNAPEIKANADEIEFLVPKRIMILKGKAKVWKEQEFINAEYIEINLETGDISLKEPHGTIDPRSTSNMGKSNSVSKTSKDKVQK</sequence>
<feature type="chain" id="PRO_5026967918" description="Organic solvent tolerance-like N-terminal domain-containing protein" evidence="3">
    <location>
        <begin position="26"/>
        <end position="244"/>
    </location>
</feature>
<dbReference type="InterPro" id="IPR005653">
    <property type="entry name" value="OstA-like_N"/>
</dbReference>
<dbReference type="Pfam" id="PF03968">
    <property type="entry name" value="LptD_N"/>
    <property type="match status" value="1"/>
</dbReference>
<comment type="caution">
    <text evidence="5">The sequence shown here is derived from an EMBL/GenBank/DDBJ whole genome shotgun (WGS) entry which is preliminary data.</text>
</comment>
<feature type="compositionally biased region" description="Polar residues" evidence="2">
    <location>
        <begin position="222"/>
        <end position="236"/>
    </location>
</feature>
<dbReference type="InterPro" id="IPR052037">
    <property type="entry name" value="LPS_export_LptA"/>
</dbReference>
<feature type="domain" description="Organic solvent tolerance-like N-terminal" evidence="4">
    <location>
        <begin position="96"/>
        <end position="209"/>
    </location>
</feature>
<dbReference type="Proteomes" id="UP000437748">
    <property type="component" value="Unassembled WGS sequence"/>
</dbReference>
<feature type="region of interest" description="Disordered" evidence="2">
    <location>
        <begin position="213"/>
        <end position="244"/>
    </location>
</feature>
<name>A0A6N6VN71_9BACT</name>
<reference evidence="5 6" key="1">
    <citation type="submission" date="2019-10" db="EMBL/GenBank/DDBJ databases">
        <title>New species of Slilvanegrellaceae.</title>
        <authorList>
            <person name="Pitt A."/>
            <person name="Hahn M.W."/>
        </authorList>
    </citation>
    <scope>NUCLEOTIDE SEQUENCE [LARGE SCALE GENOMIC DNA]</scope>
    <source>
        <strain evidence="5 6">SP-Ram-0.45-NSY-1</strain>
    </source>
</reference>
<dbReference type="GO" id="GO:0017089">
    <property type="term" value="F:glycolipid transfer activity"/>
    <property type="evidence" value="ECO:0007669"/>
    <property type="project" value="TreeGrafter"/>
</dbReference>
<organism evidence="5 6">
    <name type="scientific">Silvanigrella paludirubra</name>
    <dbReference type="NCBI Taxonomy" id="2499159"/>
    <lineage>
        <taxon>Bacteria</taxon>
        <taxon>Pseudomonadati</taxon>
        <taxon>Bdellovibrionota</taxon>
        <taxon>Oligoflexia</taxon>
        <taxon>Silvanigrellales</taxon>
        <taxon>Silvanigrellaceae</taxon>
        <taxon>Silvanigrella</taxon>
    </lineage>
</organism>
<evidence type="ECO:0000259" key="4">
    <source>
        <dbReference type="Pfam" id="PF03968"/>
    </source>
</evidence>